<dbReference type="PANTHER" id="PTHR12227">
    <property type="entry name" value="GLYCERATE KINASE"/>
    <property type="match status" value="1"/>
</dbReference>
<dbReference type="InterPro" id="IPR039760">
    <property type="entry name" value="MOFRL_protein"/>
</dbReference>
<comment type="caution">
    <text evidence="1">The sequence shown here is derived from an EMBL/GenBank/DDBJ whole genome shotgun (WGS) entry which is preliminary data.</text>
</comment>
<gene>
    <name evidence="1" type="ORF">S12H4_20558</name>
</gene>
<dbReference type="GO" id="GO:0008887">
    <property type="term" value="F:glycerate kinase activity"/>
    <property type="evidence" value="ECO:0007669"/>
    <property type="project" value="InterPro"/>
</dbReference>
<reference evidence="1" key="1">
    <citation type="journal article" date="2014" name="Front. Microbiol.">
        <title>High frequency of phylogenetically diverse reductive dehalogenase-homologous genes in deep subseafloor sedimentary metagenomes.</title>
        <authorList>
            <person name="Kawai M."/>
            <person name="Futagami T."/>
            <person name="Toyoda A."/>
            <person name="Takaki Y."/>
            <person name="Nishi S."/>
            <person name="Hori S."/>
            <person name="Arai W."/>
            <person name="Tsubouchi T."/>
            <person name="Morono Y."/>
            <person name="Uchiyama I."/>
            <person name="Ito T."/>
            <person name="Fujiyama A."/>
            <person name="Inagaki F."/>
            <person name="Takami H."/>
        </authorList>
    </citation>
    <scope>NUCLEOTIDE SEQUENCE</scope>
    <source>
        <strain evidence="1">Expedition CK06-06</strain>
    </source>
</reference>
<dbReference type="Gene3D" id="3.40.50.10180">
    <property type="entry name" value="Glycerate kinase, MOFRL-like N-terminal domain"/>
    <property type="match status" value="1"/>
</dbReference>
<dbReference type="InterPro" id="IPR037035">
    <property type="entry name" value="GK-like_C_sf"/>
</dbReference>
<dbReference type="AlphaFoldDB" id="X1R6W1"/>
<organism evidence="1">
    <name type="scientific">marine sediment metagenome</name>
    <dbReference type="NCBI Taxonomy" id="412755"/>
    <lineage>
        <taxon>unclassified sequences</taxon>
        <taxon>metagenomes</taxon>
        <taxon>ecological metagenomes</taxon>
    </lineage>
</organism>
<dbReference type="PANTHER" id="PTHR12227:SF0">
    <property type="entry name" value="GLYCERATE KINASE"/>
    <property type="match status" value="1"/>
</dbReference>
<proteinExistence type="predicted"/>
<sequence>MPKLTITILSIPSISILKRYDLWDRFPESAKKYLLTATPDLETPKNFGKFQSFVHSFMLVRNKMACQGAIDKAKELGFNALFLSSCIEGESREVAKVHAAIGKEVISSGNPITRPACVVSGGETVVTVKGEGLG</sequence>
<dbReference type="GO" id="GO:0005737">
    <property type="term" value="C:cytoplasm"/>
    <property type="evidence" value="ECO:0007669"/>
    <property type="project" value="TreeGrafter"/>
</dbReference>
<dbReference type="SUPFAM" id="SSF82544">
    <property type="entry name" value="GckA/TtuD-like"/>
    <property type="match status" value="1"/>
</dbReference>
<evidence type="ECO:0000313" key="1">
    <source>
        <dbReference type="EMBL" id="GAI76293.1"/>
    </source>
</evidence>
<name>X1R6W1_9ZZZZ</name>
<feature type="non-terminal residue" evidence="1">
    <location>
        <position position="134"/>
    </location>
</feature>
<dbReference type="Gene3D" id="3.40.1480.10">
    <property type="entry name" value="MOFRL domain"/>
    <property type="match status" value="1"/>
</dbReference>
<dbReference type="InterPro" id="IPR038614">
    <property type="entry name" value="GK_N_sf"/>
</dbReference>
<accession>X1R6W1</accession>
<protein>
    <submittedName>
        <fullName evidence="1">Uncharacterized protein</fullName>
    </submittedName>
</protein>
<dbReference type="EMBL" id="BARW01010439">
    <property type="protein sequence ID" value="GAI76293.1"/>
    <property type="molecule type" value="Genomic_DNA"/>
</dbReference>